<feature type="compositionally biased region" description="Low complexity" evidence="1">
    <location>
        <begin position="465"/>
        <end position="495"/>
    </location>
</feature>
<protein>
    <submittedName>
        <fullName evidence="2">Uncharacterized protein</fullName>
    </submittedName>
</protein>
<dbReference type="Proteomes" id="UP000749646">
    <property type="component" value="Unassembled WGS sequence"/>
</dbReference>
<feature type="non-terminal residue" evidence="2">
    <location>
        <position position="520"/>
    </location>
</feature>
<feature type="compositionally biased region" description="Low complexity" evidence="1">
    <location>
        <begin position="409"/>
        <end position="424"/>
    </location>
</feature>
<feature type="compositionally biased region" description="Polar residues" evidence="1">
    <location>
        <begin position="507"/>
        <end position="520"/>
    </location>
</feature>
<feature type="compositionally biased region" description="Basic and acidic residues" evidence="1">
    <location>
        <begin position="297"/>
        <end position="316"/>
    </location>
</feature>
<gene>
    <name evidence="2" type="ORF">BGZ65_005126</name>
</gene>
<reference evidence="2" key="1">
    <citation type="journal article" date="2020" name="Fungal Divers.">
        <title>Resolving the Mortierellaceae phylogeny through synthesis of multi-gene phylogenetics and phylogenomics.</title>
        <authorList>
            <person name="Vandepol N."/>
            <person name="Liber J."/>
            <person name="Desiro A."/>
            <person name="Na H."/>
            <person name="Kennedy M."/>
            <person name="Barry K."/>
            <person name="Grigoriev I.V."/>
            <person name="Miller A.N."/>
            <person name="O'Donnell K."/>
            <person name="Stajich J.E."/>
            <person name="Bonito G."/>
        </authorList>
    </citation>
    <scope>NUCLEOTIDE SEQUENCE</scope>
    <source>
        <strain evidence="2">MES-2147</strain>
    </source>
</reference>
<dbReference type="EMBL" id="JAAAHW010000729">
    <property type="protein sequence ID" value="KAF9999542.1"/>
    <property type="molecule type" value="Genomic_DNA"/>
</dbReference>
<proteinExistence type="predicted"/>
<feature type="region of interest" description="Disordered" evidence="1">
    <location>
        <begin position="374"/>
        <end position="520"/>
    </location>
</feature>
<name>A0A9P6MGJ5_9FUNG</name>
<dbReference type="AlphaFoldDB" id="A0A9P6MGJ5"/>
<feature type="compositionally biased region" description="Polar residues" evidence="1">
    <location>
        <begin position="380"/>
        <end position="398"/>
    </location>
</feature>
<accession>A0A9P6MGJ5</accession>
<feature type="region of interest" description="Disordered" evidence="1">
    <location>
        <begin position="293"/>
        <end position="319"/>
    </location>
</feature>
<organism evidence="2 3">
    <name type="scientific">Modicella reniformis</name>
    <dbReference type="NCBI Taxonomy" id="1440133"/>
    <lineage>
        <taxon>Eukaryota</taxon>
        <taxon>Fungi</taxon>
        <taxon>Fungi incertae sedis</taxon>
        <taxon>Mucoromycota</taxon>
        <taxon>Mortierellomycotina</taxon>
        <taxon>Mortierellomycetes</taxon>
        <taxon>Mortierellales</taxon>
        <taxon>Mortierellaceae</taxon>
        <taxon>Modicella</taxon>
    </lineage>
</organism>
<evidence type="ECO:0000313" key="2">
    <source>
        <dbReference type="EMBL" id="KAF9999542.1"/>
    </source>
</evidence>
<sequence length="520" mass="54726">MYRHLQSFHPVSPYQSPPFPVHYSVDAAVHGSLDQDCDHDNFFHVPINSCATNNSQFTFNGSAGSSASRNNTSTRHHIPFEYNANASAIASANAIASADASASARARAKANAIADADASADASANARARAKANAIADADASARARAIADADASASASASARANANASANASANANASVAIPTKDDWTDAMEYKVLEWFKENGKSAHYFKWLDSKESKKIMHDQIQEKVNSLPGVTAKTTQAVASKIYNMVKKYQEFYPLYERTGKDDHPEIKARFNKFGDFRKVWMDLPMRSYENGKSGDRDPQCGDKENNKRSLDGIDDELAETDRKIGRLFLKRADIVEQRNKRIKTGQTSPPATGDFSPRTWVQIARVVEDEPFTPQERSPNGTPTESRSSSPSAAVTVPMTELGSSSTAEAAAVVAVATAPMTELGSPSATEAIVTAPMTEPDSSSPSLAAAVATAPTKGPSSSSAAVPTAPTTESCPSAAAAVVATAPTAEPGSSAAGATVAKSSEPSTSAAKTK</sequence>
<comment type="caution">
    <text evidence="2">The sequence shown here is derived from an EMBL/GenBank/DDBJ whole genome shotgun (WGS) entry which is preliminary data.</text>
</comment>
<evidence type="ECO:0000313" key="3">
    <source>
        <dbReference type="Proteomes" id="UP000749646"/>
    </source>
</evidence>
<keyword evidence="3" id="KW-1185">Reference proteome</keyword>
<evidence type="ECO:0000256" key="1">
    <source>
        <dbReference type="SAM" id="MobiDB-lite"/>
    </source>
</evidence>